<evidence type="ECO:0000313" key="2">
    <source>
        <dbReference type="Proteomes" id="UP000004508"/>
    </source>
</evidence>
<dbReference type="STRING" id="485913.Krac_8177"/>
<organism evidence="1 2">
    <name type="scientific">Ktedonobacter racemifer DSM 44963</name>
    <dbReference type="NCBI Taxonomy" id="485913"/>
    <lineage>
        <taxon>Bacteria</taxon>
        <taxon>Bacillati</taxon>
        <taxon>Chloroflexota</taxon>
        <taxon>Ktedonobacteria</taxon>
        <taxon>Ktedonobacterales</taxon>
        <taxon>Ktedonobacteraceae</taxon>
        <taxon>Ktedonobacter</taxon>
    </lineage>
</organism>
<dbReference type="AlphaFoldDB" id="D6TM61"/>
<proteinExistence type="predicted"/>
<name>D6TM61_KTERA</name>
<dbReference type="EMBL" id="ADVG01000002">
    <property type="protein sequence ID" value="EFH86861.1"/>
    <property type="molecule type" value="Genomic_DNA"/>
</dbReference>
<comment type="caution">
    <text evidence="1">The sequence shown here is derived from an EMBL/GenBank/DDBJ whole genome shotgun (WGS) entry which is preliminary data.</text>
</comment>
<keyword evidence="2" id="KW-1185">Reference proteome</keyword>
<protein>
    <submittedName>
        <fullName evidence="1">SYCP2 synaptonemal complex protein 2</fullName>
    </submittedName>
</protein>
<reference evidence="1 2" key="1">
    <citation type="journal article" date="2011" name="Stand. Genomic Sci.">
        <title>Non-contiguous finished genome sequence and contextual data of the filamentous soil bacterium Ktedonobacter racemifer type strain (SOSP1-21).</title>
        <authorList>
            <person name="Chang Y.J."/>
            <person name="Land M."/>
            <person name="Hauser L."/>
            <person name="Chertkov O."/>
            <person name="Del Rio T.G."/>
            <person name="Nolan M."/>
            <person name="Copeland A."/>
            <person name="Tice H."/>
            <person name="Cheng J.F."/>
            <person name="Lucas S."/>
            <person name="Han C."/>
            <person name="Goodwin L."/>
            <person name="Pitluck S."/>
            <person name="Ivanova N."/>
            <person name="Ovchinikova G."/>
            <person name="Pati A."/>
            <person name="Chen A."/>
            <person name="Palaniappan K."/>
            <person name="Mavromatis K."/>
            <person name="Liolios K."/>
            <person name="Brettin T."/>
            <person name="Fiebig A."/>
            <person name="Rohde M."/>
            <person name="Abt B."/>
            <person name="Goker M."/>
            <person name="Detter J.C."/>
            <person name="Woyke T."/>
            <person name="Bristow J."/>
            <person name="Eisen J.A."/>
            <person name="Markowitz V."/>
            <person name="Hugenholtz P."/>
            <person name="Kyrpides N.C."/>
            <person name="Klenk H.P."/>
            <person name="Lapidus A."/>
        </authorList>
    </citation>
    <scope>NUCLEOTIDE SEQUENCE [LARGE SCALE GENOMIC DNA]</scope>
    <source>
        <strain evidence="2">DSM 44963</strain>
    </source>
</reference>
<sequence>MQLINFHQLRVEYSIIEENNVQADKAGEGRSSLVPCGRAQEQSVKNCYTNDFIFSVELYETEKYGIICL</sequence>
<evidence type="ECO:0000313" key="1">
    <source>
        <dbReference type="EMBL" id="EFH86861.1"/>
    </source>
</evidence>
<accession>D6TM61</accession>
<dbReference type="InParanoid" id="D6TM61"/>
<gene>
    <name evidence="1" type="ORF">Krac_8177</name>
</gene>
<dbReference type="Proteomes" id="UP000004508">
    <property type="component" value="Unassembled WGS sequence"/>
</dbReference>